<reference evidence="2 3" key="1">
    <citation type="submission" date="2016-03" db="EMBL/GenBank/DDBJ databases">
        <title>EvidentialGene: Evidence-directed Construction of Genes on Genomes.</title>
        <authorList>
            <person name="Gilbert D.G."/>
            <person name="Choi J.-H."/>
            <person name="Mockaitis K."/>
            <person name="Colbourne J."/>
            <person name="Pfrender M."/>
        </authorList>
    </citation>
    <scope>NUCLEOTIDE SEQUENCE [LARGE SCALE GENOMIC DNA]</scope>
    <source>
        <strain evidence="2 3">Xinb3</strain>
        <tissue evidence="2">Complete organism</tissue>
    </source>
</reference>
<dbReference type="AlphaFoldDB" id="A0A164ZLS0"/>
<dbReference type="EMBL" id="LRGB01000705">
    <property type="protein sequence ID" value="KZS16495.1"/>
    <property type="molecule type" value="Genomic_DNA"/>
</dbReference>
<dbReference type="Proteomes" id="UP000076858">
    <property type="component" value="Unassembled WGS sequence"/>
</dbReference>
<accession>A0A164ZLS0</accession>
<gene>
    <name evidence="2" type="ORF">APZ42_017769</name>
</gene>
<feature type="compositionally biased region" description="Low complexity" evidence="1">
    <location>
        <begin position="8"/>
        <end position="30"/>
    </location>
</feature>
<keyword evidence="3" id="KW-1185">Reference proteome</keyword>
<feature type="region of interest" description="Disordered" evidence="1">
    <location>
        <begin position="1"/>
        <end position="59"/>
    </location>
</feature>
<organism evidence="2 3">
    <name type="scientific">Daphnia magna</name>
    <dbReference type="NCBI Taxonomy" id="35525"/>
    <lineage>
        <taxon>Eukaryota</taxon>
        <taxon>Metazoa</taxon>
        <taxon>Ecdysozoa</taxon>
        <taxon>Arthropoda</taxon>
        <taxon>Crustacea</taxon>
        <taxon>Branchiopoda</taxon>
        <taxon>Diplostraca</taxon>
        <taxon>Cladocera</taxon>
        <taxon>Anomopoda</taxon>
        <taxon>Daphniidae</taxon>
        <taxon>Daphnia</taxon>
    </lineage>
</organism>
<proteinExistence type="predicted"/>
<sequence>MEVGNGETPQQMTPTTPAKQPPAATASQQAIGARYQPAQQTRKTSKHITQPSNPPSRRQENFIVRECTRPCIFCGEIHYSTVCPVNLKDEKAVIARQKRCVKCFSANHETANCPTNYVCKHCQVTHHTTLCDKKVTRFAHTGYNAPTTSWHLSPVQTSTAIS</sequence>
<name>A0A164ZLS0_9CRUS</name>
<comment type="caution">
    <text evidence="2">The sequence shown here is derived from an EMBL/GenBank/DDBJ whole genome shotgun (WGS) entry which is preliminary data.</text>
</comment>
<dbReference type="OrthoDB" id="6429910at2759"/>
<feature type="compositionally biased region" description="Polar residues" evidence="1">
    <location>
        <begin position="37"/>
        <end position="51"/>
    </location>
</feature>
<evidence type="ECO:0000313" key="3">
    <source>
        <dbReference type="Proteomes" id="UP000076858"/>
    </source>
</evidence>
<evidence type="ECO:0000256" key="1">
    <source>
        <dbReference type="SAM" id="MobiDB-lite"/>
    </source>
</evidence>
<evidence type="ECO:0000313" key="2">
    <source>
        <dbReference type="EMBL" id="KZS16495.1"/>
    </source>
</evidence>
<protein>
    <submittedName>
        <fullName evidence="2">Uncharacterized protein</fullName>
    </submittedName>
</protein>